<protein>
    <submittedName>
        <fullName evidence="1">Uncharacterized protein</fullName>
    </submittedName>
</protein>
<reference evidence="1" key="1">
    <citation type="journal article" date="2014" name="Front. Microbiol.">
        <title>High frequency of phylogenetically diverse reductive dehalogenase-homologous genes in deep subseafloor sedimentary metagenomes.</title>
        <authorList>
            <person name="Kawai M."/>
            <person name="Futagami T."/>
            <person name="Toyoda A."/>
            <person name="Takaki Y."/>
            <person name="Nishi S."/>
            <person name="Hori S."/>
            <person name="Arai W."/>
            <person name="Tsubouchi T."/>
            <person name="Morono Y."/>
            <person name="Uchiyama I."/>
            <person name="Ito T."/>
            <person name="Fujiyama A."/>
            <person name="Inagaki F."/>
            <person name="Takami H."/>
        </authorList>
    </citation>
    <scope>NUCLEOTIDE SEQUENCE</scope>
    <source>
        <strain evidence="1">Expedition CK06-06</strain>
    </source>
</reference>
<evidence type="ECO:0000313" key="1">
    <source>
        <dbReference type="EMBL" id="GAI54455.1"/>
    </source>
</evidence>
<accession>X1QUA2</accession>
<comment type="caution">
    <text evidence="1">The sequence shown here is derived from an EMBL/GenBank/DDBJ whole genome shotgun (WGS) entry which is preliminary data.</text>
</comment>
<proteinExistence type="predicted"/>
<organism evidence="1">
    <name type="scientific">marine sediment metagenome</name>
    <dbReference type="NCBI Taxonomy" id="412755"/>
    <lineage>
        <taxon>unclassified sequences</taxon>
        <taxon>metagenomes</taxon>
        <taxon>ecological metagenomes</taxon>
    </lineage>
</organism>
<dbReference type="EMBL" id="BARV01036488">
    <property type="protein sequence ID" value="GAI54455.1"/>
    <property type="molecule type" value="Genomic_DNA"/>
</dbReference>
<dbReference type="AlphaFoldDB" id="X1QUA2"/>
<gene>
    <name evidence="1" type="ORF">S06H3_56689</name>
</gene>
<name>X1QUA2_9ZZZZ</name>
<sequence>MSLLSESTVFFDESTLIADKWVLERIANAARRLVPSNSDQHIFIKLDHFMDSHLFFLVVLGSSPNKPQCVWKATVIDENVDPQFEKLSMEEQTRC</sequence>